<protein>
    <submittedName>
        <fullName evidence="1">Uncharacterized protein</fullName>
    </submittedName>
</protein>
<dbReference type="EMBL" id="OD004385">
    <property type="protein sequence ID" value="CAD7409859.1"/>
    <property type="molecule type" value="Genomic_DNA"/>
</dbReference>
<dbReference type="AlphaFoldDB" id="A0A7R9D847"/>
<accession>A0A7R9D847</accession>
<gene>
    <name evidence="1" type="ORF">TPSB3V08_LOCUS7059</name>
</gene>
<evidence type="ECO:0000313" key="1">
    <source>
        <dbReference type="EMBL" id="CAD7409859.1"/>
    </source>
</evidence>
<sequence length="296" mass="32806">MLLGWCPANDWMFSQKSAETSKLLLARTRTTQRSHFETISNLTILVGRKQSSSLRRQGRSVMFPSQVRQVMVGRNKSGVAPKWANCSQLDDDVDYDDGLFDGGNVPRRGKEARNCFETYTTFNPQLKISLIHFSVRMVLGASLAIYKTAEDGEILIRSRSDVLSSAPTLVCKGDERIAVKVTLVGETSKYALVGLEPLSSQATCNPVNCETDDLYSVTTRAKTNRHRRPDKTRLMTLSVCSLVCAYLVAGTCAQESEDFTPTAGTSSSKDMQADTYIFDEDVEHPSLVSENTLSKY</sequence>
<reference evidence="1" key="1">
    <citation type="submission" date="2020-11" db="EMBL/GenBank/DDBJ databases">
        <authorList>
            <person name="Tran Van P."/>
        </authorList>
    </citation>
    <scope>NUCLEOTIDE SEQUENCE</scope>
</reference>
<name>A0A7R9D847_TIMPO</name>
<proteinExistence type="predicted"/>
<organism evidence="1">
    <name type="scientific">Timema poppense</name>
    <name type="common">Walking stick</name>
    <dbReference type="NCBI Taxonomy" id="170557"/>
    <lineage>
        <taxon>Eukaryota</taxon>
        <taxon>Metazoa</taxon>
        <taxon>Ecdysozoa</taxon>
        <taxon>Arthropoda</taxon>
        <taxon>Hexapoda</taxon>
        <taxon>Insecta</taxon>
        <taxon>Pterygota</taxon>
        <taxon>Neoptera</taxon>
        <taxon>Polyneoptera</taxon>
        <taxon>Phasmatodea</taxon>
        <taxon>Timematodea</taxon>
        <taxon>Timematoidea</taxon>
        <taxon>Timematidae</taxon>
        <taxon>Timema</taxon>
    </lineage>
</organism>